<dbReference type="PANTHER" id="PTHR43969:SF9">
    <property type="entry name" value="GLUTATHIONE S TRANSFERASE D10, ISOFORM A-RELATED"/>
    <property type="match status" value="1"/>
</dbReference>
<comment type="subunit">
    <text evidence="1">Homodimer.</text>
</comment>
<dbReference type="Pfam" id="PF00043">
    <property type="entry name" value="GST_C"/>
    <property type="match status" value="1"/>
</dbReference>
<dbReference type="InterPro" id="IPR036249">
    <property type="entry name" value="Thioredoxin-like_sf"/>
</dbReference>
<protein>
    <submittedName>
        <fullName evidence="4">Uncharacterized protein</fullName>
    </submittedName>
</protein>
<dbReference type="PROSITE" id="PS50404">
    <property type="entry name" value="GST_NTER"/>
    <property type="match status" value="1"/>
</dbReference>
<sequence>MPITIYKTDGSPPARAALMIIELLGLKVEKSEVMPLTGDHLKPEFVQKNPVHTIPFLEDGDFKLADSHAILTYLVSKYGAEKKAQLYPCDLEKRATVDQRMYMEATLVFPKIREIIATLFREKKKVPTEAQVEATNEVYGILDKYLEQTKFIAADHLTVADISLVSSISSLEGILPVDKFPKLSEWLETMKQYDWYQTANASGAKTFSDFVKQKSDAL</sequence>
<reference evidence="4" key="1">
    <citation type="submission" date="2021-12" db="EMBL/GenBank/DDBJ databases">
        <authorList>
            <person name="King R."/>
        </authorList>
    </citation>
    <scope>NUCLEOTIDE SEQUENCE</scope>
</reference>
<evidence type="ECO:0000313" key="5">
    <source>
        <dbReference type="Proteomes" id="UP001153292"/>
    </source>
</evidence>
<dbReference type="InterPro" id="IPR004046">
    <property type="entry name" value="GST_C"/>
</dbReference>
<name>A0ABN8B6U3_CHISP</name>
<feature type="domain" description="GST N-terminal" evidence="2">
    <location>
        <begin position="1"/>
        <end position="82"/>
    </location>
</feature>
<dbReference type="InterPro" id="IPR004045">
    <property type="entry name" value="Glutathione_S-Trfase_N"/>
</dbReference>
<dbReference type="InterPro" id="IPR010987">
    <property type="entry name" value="Glutathione-S-Trfase_C-like"/>
</dbReference>
<dbReference type="SFLD" id="SFLDG01153">
    <property type="entry name" value="Main.4:_Theta-like"/>
    <property type="match status" value="1"/>
</dbReference>
<dbReference type="Proteomes" id="UP001153292">
    <property type="component" value="Chromosome 19"/>
</dbReference>
<dbReference type="SUPFAM" id="SSF47616">
    <property type="entry name" value="GST C-terminal domain-like"/>
    <property type="match status" value="1"/>
</dbReference>
<dbReference type="SUPFAM" id="SSF52833">
    <property type="entry name" value="Thioredoxin-like"/>
    <property type="match status" value="1"/>
</dbReference>
<gene>
    <name evidence="4" type="ORF">CHILSU_LOCUS4706</name>
</gene>
<dbReference type="EMBL" id="OU963912">
    <property type="protein sequence ID" value="CAH0401480.1"/>
    <property type="molecule type" value="Genomic_DNA"/>
</dbReference>
<dbReference type="SFLD" id="SFLDG00358">
    <property type="entry name" value="Main_(cytGST)"/>
    <property type="match status" value="1"/>
</dbReference>
<dbReference type="SFLD" id="SFLDS00019">
    <property type="entry name" value="Glutathione_Transferase_(cytos"/>
    <property type="match status" value="1"/>
</dbReference>
<feature type="domain" description="GST C-terminal" evidence="3">
    <location>
        <begin position="90"/>
        <end position="215"/>
    </location>
</feature>
<evidence type="ECO:0000313" key="4">
    <source>
        <dbReference type="EMBL" id="CAH0401480.1"/>
    </source>
</evidence>
<dbReference type="InterPro" id="IPR036282">
    <property type="entry name" value="Glutathione-S-Trfase_C_sf"/>
</dbReference>
<organism evidence="4 5">
    <name type="scientific">Chilo suppressalis</name>
    <name type="common">Asiatic rice borer moth</name>
    <dbReference type="NCBI Taxonomy" id="168631"/>
    <lineage>
        <taxon>Eukaryota</taxon>
        <taxon>Metazoa</taxon>
        <taxon>Ecdysozoa</taxon>
        <taxon>Arthropoda</taxon>
        <taxon>Hexapoda</taxon>
        <taxon>Insecta</taxon>
        <taxon>Pterygota</taxon>
        <taxon>Neoptera</taxon>
        <taxon>Endopterygota</taxon>
        <taxon>Lepidoptera</taxon>
        <taxon>Glossata</taxon>
        <taxon>Ditrysia</taxon>
        <taxon>Pyraloidea</taxon>
        <taxon>Crambidae</taxon>
        <taxon>Crambinae</taxon>
        <taxon>Chilo</taxon>
    </lineage>
</organism>
<evidence type="ECO:0000259" key="2">
    <source>
        <dbReference type="PROSITE" id="PS50404"/>
    </source>
</evidence>
<accession>A0ABN8B6U3</accession>
<dbReference type="CDD" id="cd03177">
    <property type="entry name" value="GST_C_Delta_Epsilon"/>
    <property type="match status" value="1"/>
</dbReference>
<dbReference type="PANTHER" id="PTHR43969">
    <property type="entry name" value="GLUTATHIONE S TRANSFERASE D10, ISOFORM A-RELATED"/>
    <property type="match status" value="1"/>
</dbReference>
<dbReference type="InterPro" id="IPR040079">
    <property type="entry name" value="Glutathione_S-Trfase"/>
</dbReference>
<dbReference type="Pfam" id="PF13417">
    <property type="entry name" value="GST_N_3"/>
    <property type="match status" value="1"/>
</dbReference>
<dbReference type="PROSITE" id="PS50405">
    <property type="entry name" value="GST_CTER"/>
    <property type="match status" value="1"/>
</dbReference>
<proteinExistence type="predicted"/>
<keyword evidence="5" id="KW-1185">Reference proteome</keyword>
<dbReference type="Gene3D" id="3.40.30.10">
    <property type="entry name" value="Glutaredoxin"/>
    <property type="match status" value="1"/>
</dbReference>
<evidence type="ECO:0000259" key="3">
    <source>
        <dbReference type="PROSITE" id="PS50405"/>
    </source>
</evidence>
<dbReference type="Gene3D" id="1.20.1050.10">
    <property type="match status" value="1"/>
</dbReference>
<evidence type="ECO:0000256" key="1">
    <source>
        <dbReference type="ARBA" id="ARBA00011738"/>
    </source>
</evidence>